<comment type="caution">
    <text evidence="1">The sequence shown here is derived from an EMBL/GenBank/DDBJ whole genome shotgun (WGS) entry which is preliminary data.</text>
</comment>
<reference evidence="1" key="1">
    <citation type="journal article" date="2015" name="Nature">
        <title>Complex archaea that bridge the gap between prokaryotes and eukaryotes.</title>
        <authorList>
            <person name="Spang A."/>
            <person name="Saw J.H."/>
            <person name="Jorgensen S.L."/>
            <person name="Zaremba-Niedzwiedzka K."/>
            <person name="Martijn J."/>
            <person name="Lind A.E."/>
            <person name="van Eijk R."/>
            <person name="Schleper C."/>
            <person name="Guy L."/>
            <person name="Ettema T.J."/>
        </authorList>
    </citation>
    <scope>NUCLEOTIDE SEQUENCE</scope>
</reference>
<organism evidence="1">
    <name type="scientific">marine sediment metagenome</name>
    <dbReference type="NCBI Taxonomy" id="412755"/>
    <lineage>
        <taxon>unclassified sequences</taxon>
        <taxon>metagenomes</taxon>
        <taxon>ecological metagenomes</taxon>
    </lineage>
</organism>
<gene>
    <name evidence="1" type="ORF">LCGC14_2708380</name>
</gene>
<dbReference type="AlphaFoldDB" id="A0A0F9BMT7"/>
<dbReference type="EMBL" id="LAZR01048453">
    <property type="protein sequence ID" value="KKK91894.1"/>
    <property type="molecule type" value="Genomic_DNA"/>
</dbReference>
<evidence type="ECO:0000313" key="1">
    <source>
        <dbReference type="EMBL" id="KKK91894.1"/>
    </source>
</evidence>
<protein>
    <submittedName>
        <fullName evidence="1">Uncharacterized protein</fullName>
    </submittedName>
</protein>
<proteinExistence type="predicted"/>
<name>A0A0F9BMT7_9ZZZZ</name>
<accession>A0A0F9BMT7</accession>
<sequence>MPATYIFRCPKHKEFEVLLRFGDEVPQWTLCPRMTRKHDHEQCRAAPCEYACMLSSKRVLTPPSSVTVKGGTGARKGC</sequence>